<dbReference type="EMBL" id="RJSF01000044">
    <property type="protein sequence ID" value="RNM12713.1"/>
    <property type="molecule type" value="Genomic_DNA"/>
</dbReference>
<dbReference type="RefSeq" id="WP_123224476.1">
    <property type="nucleotide sequence ID" value="NZ_RJSF01000044.1"/>
</dbReference>
<dbReference type="Proteomes" id="UP000279994">
    <property type="component" value="Unassembled WGS sequence"/>
</dbReference>
<gene>
    <name evidence="1" type="ORF">EFL26_19165</name>
</gene>
<proteinExistence type="predicted"/>
<dbReference type="AlphaFoldDB" id="A0A3N0GJT2"/>
<evidence type="ECO:0000313" key="2">
    <source>
        <dbReference type="Proteomes" id="UP000279994"/>
    </source>
</evidence>
<dbReference type="OrthoDB" id="9801421at2"/>
<name>A0A3N0GJT2_9ACTN</name>
<protein>
    <submittedName>
        <fullName evidence="1">Uncharacterized protein</fullName>
    </submittedName>
</protein>
<sequence>MNLEQTLTDELASVATGIDVPPPPAVAAVVQQAEQSRTRSRVRWTATTLLAAAAVVAAVVVGNQIGRPNAAPSPTGPTSTATMGTFPLGSPLRTYVDPAKGTLYIDGTPQPGAWSDAVTLGGLTLGYGRTTSTDGATDIGVFRGTERIGVLHDVAGPVVKVSPNARTIAWVEDHHTTGVIVVADVTRSAVHELGRLSAATLVAKPDDESGEQLITVGDDGTVTYGGVTSGHAWRPGGAPRATDISSLMYGPTGFPSRAEEVRLDPTGSWGAWLTDARDPAAGGGFASWGAVTFQQPGRPATKATLRMPAGFSDVRDLYWESDTDVVLDISSGDTSTELITGHVRCSVLTRRCESAPTPGSP</sequence>
<keyword evidence="2" id="KW-1185">Reference proteome</keyword>
<evidence type="ECO:0000313" key="1">
    <source>
        <dbReference type="EMBL" id="RNM12713.1"/>
    </source>
</evidence>
<reference evidence="1 2" key="1">
    <citation type="submission" date="2018-11" db="EMBL/GenBank/DDBJ databases">
        <authorList>
            <person name="Li F."/>
        </authorList>
    </citation>
    <scope>NUCLEOTIDE SEQUENCE [LARGE SCALE GENOMIC DNA]</scope>
    <source>
        <strain evidence="1 2">Gsoil 818</strain>
    </source>
</reference>
<organism evidence="1 2">
    <name type="scientific">Nocardioides pocheonensis</name>
    <dbReference type="NCBI Taxonomy" id="661485"/>
    <lineage>
        <taxon>Bacteria</taxon>
        <taxon>Bacillati</taxon>
        <taxon>Actinomycetota</taxon>
        <taxon>Actinomycetes</taxon>
        <taxon>Propionibacteriales</taxon>
        <taxon>Nocardioidaceae</taxon>
        <taxon>Nocardioides</taxon>
    </lineage>
</organism>
<accession>A0A3N0GJT2</accession>
<comment type="caution">
    <text evidence="1">The sequence shown here is derived from an EMBL/GenBank/DDBJ whole genome shotgun (WGS) entry which is preliminary data.</text>
</comment>